<dbReference type="InterPro" id="IPR018451">
    <property type="entry name" value="NAF/FISL_domain"/>
</dbReference>
<reference evidence="3" key="1">
    <citation type="journal article" date="2020" name="Genome Biol.">
        <title>Gamete binning: chromosome-level and haplotype-resolved genome assembly enabled by high-throughput single-cell sequencing of gamete genomes.</title>
        <authorList>
            <person name="Campoy J.A."/>
            <person name="Sun H."/>
            <person name="Goel M."/>
            <person name="Jiao W.-B."/>
            <person name="Folz-Donahue K."/>
            <person name="Wang N."/>
            <person name="Rubio M."/>
            <person name="Liu C."/>
            <person name="Kukat C."/>
            <person name="Ruiz D."/>
            <person name="Huettel B."/>
            <person name="Schneeberger K."/>
        </authorList>
    </citation>
    <scope>NUCLEOTIDE SEQUENCE [LARGE SCALE GENOMIC DNA]</scope>
    <source>
        <strain evidence="3">cv. Rojo Pasion</strain>
    </source>
</reference>
<accession>A0A6J5XFH5</accession>
<proteinExistence type="predicted"/>
<sequence>MDLLRLGGGGLGLRTCLRRWVGVTRTEKEAEGITRTVKEVGGFAAVGGEAPPNRDFGVGIYGAVLREIGFINIHNKSNNHHPIELAKERRIREGTKEQERERERNQRAFGAARGDGVAWLRWVLWGRGGQKRKKGKMEVRGADEEWKKGKGVKRRKQPYSIPSLLAQPPTYPPHTLRAIATQFCLNAFDLISFSTGLDLSGLFNDHSYGSVEDSERFVLEKTMEKVVERVEAFAKVEKLRVRRKKAWGLDME</sequence>
<dbReference type="AlphaFoldDB" id="A0A6J5XFH5"/>
<dbReference type="Gene3D" id="3.30.310.80">
    <property type="entry name" value="Kinase associated domain 1, KA1"/>
    <property type="match status" value="1"/>
</dbReference>
<feature type="domain" description="NAF" evidence="1">
    <location>
        <begin position="180"/>
        <end position="204"/>
    </location>
</feature>
<protein>
    <recommendedName>
        <fullName evidence="1">NAF domain-containing protein</fullName>
    </recommendedName>
</protein>
<dbReference type="Proteomes" id="UP000507245">
    <property type="component" value="Unassembled WGS sequence"/>
</dbReference>
<dbReference type="InterPro" id="IPR004041">
    <property type="entry name" value="NAF_dom"/>
</dbReference>
<dbReference type="PROSITE" id="PS50816">
    <property type="entry name" value="NAF"/>
    <property type="match status" value="1"/>
</dbReference>
<evidence type="ECO:0000313" key="3">
    <source>
        <dbReference type="Proteomes" id="UP000507245"/>
    </source>
</evidence>
<keyword evidence="3" id="KW-1185">Reference proteome</keyword>
<dbReference type="CDD" id="cd12195">
    <property type="entry name" value="CIPK_C"/>
    <property type="match status" value="1"/>
</dbReference>
<organism evidence="2 3">
    <name type="scientific">Prunus armeniaca</name>
    <name type="common">Apricot</name>
    <name type="synonym">Armeniaca vulgaris</name>
    <dbReference type="NCBI Taxonomy" id="36596"/>
    <lineage>
        <taxon>Eukaryota</taxon>
        <taxon>Viridiplantae</taxon>
        <taxon>Streptophyta</taxon>
        <taxon>Embryophyta</taxon>
        <taxon>Tracheophyta</taxon>
        <taxon>Spermatophyta</taxon>
        <taxon>Magnoliopsida</taxon>
        <taxon>eudicotyledons</taxon>
        <taxon>Gunneridae</taxon>
        <taxon>Pentapetalae</taxon>
        <taxon>rosids</taxon>
        <taxon>fabids</taxon>
        <taxon>Rosales</taxon>
        <taxon>Rosaceae</taxon>
        <taxon>Amygdaloideae</taxon>
        <taxon>Amygdaleae</taxon>
        <taxon>Prunus</taxon>
    </lineage>
</organism>
<dbReference type="Pfam" id="PF03822">
    <property type="entry name" value="NAF"/>
    <property type="match status" value="1"/>
</dbReference>
<dbReference type="GO" id="GO:0007165">
    <property type="term" value="P:signal transduction"/>
    <property type="evidence" value="ECO:0007669"/>
    <property type="project" value="InterPro"/>
</dbReference>
<evidence type="ECO:0000313" key="2">
    <source>
        <dbReference type="EMBL" id="CAB4310645.1"/>
    </source>
</evidence>
<name>A0A6J5XFH5_PRUAR</name>
<dbReference type="EMBL" id="CAEKKB010000005">
    <property type="protein sequence ID" value="CAB4310645.1"/>
    <property type="molecule type" value="Genomic_DNA"/>
</dbReference>
<evidence type="ECO:0000259" key="1">
    <source>
        <dbReference type="PROSITE" id="PS50816"/>
    </source>
</evidence>
<gene>
    <name evidence="2" type="ORF">ORAREDHAP_LOCUS32599</name>
</gene>